<feature type="region of interest" description="Disordered" evidence="2">
    <location>
        <begin position="696"/>
        <end position="816"/>
    </location>
</feature>
<feature type="compositionally biased region" description="Basic residues" evidence="2">
    <location>
        <begin position="1052"/>
        <end position="1065"/>
    </location>
</feature>
<feature type="compositionally biased region" description="Polar residues" evidence="2">
    <location>
        <begin position="303"/>
        <end position="318"/>
    </location>
</feature>
<evidence type="ECO:0000313" key="4">
    <source>
        <dbReference type="EMBL" id="KAK9008642.1"/>
    </source>
</evidence>
<dbReference type="Proteomes" id="UP001396334">
    <property type="component" value="Unassembled WGS sequence"/>
</dbReference>
<feature type="compositionally biased region" description="Basic and acidic residues" evidence="2">
    <location>
        <begin position="788"/>
        <end position="798"/>
    </location>
</feature>
<feature type="region of interest" description="Disordered" evidence="2">
    <location>
        <begin position="548"/>
        <end position="620"/>
    </location>
</feature>
<feature type="region of interest" description="Disordered" evidence="2">
    <location>
        <begin position="497"/>
        <end position="518"/>
    </location>
</feature>
<dbReference type="InterPro" id="IPR038808">
    <property type="entry name" value="MOS1-like"/>
</dbReference>
<feature type="compositionally biased region" description="Basic and acidic residues" evidence="2">
    <location>
        <begin position="269"/>
        <end position="282"/>
    </location>
</feature>
<feature type="compositionally biased region" description="Basic residues" evidence="2">
    <location>
        <begin position="738"/>
        <end position="747"/>
    </location>
</feature>
<feature type="compositionally biased region" description="Basic and acidic residues" evidence="2">
    <location>
        <begin position="1094"/>
        <end position="1103"/>
    </location>
</feature>
<feature type="compositionally biased region" description="Polar residues" evidence="2">
    <location>
        <begin position="1431"/>
        <end position="1444"/>
    </location>
</feature>
<organism evidence="4 5">
    <name type="scientific">Hibiscus sabdariffa</name>
    <name type="common">roselle</name>
    <dbReference type="NCBI Taxonomy" id="183260"/>
    <lineage>
        <taxon>Eukaryota</taxon>
        <taxon>Viridiplantae</taxon>
        <taxon>Streptophyta</taxon>
        <taxon>Embryophyta</taxon>
        <taxon>Tracheophyta</taxon>
        <taxon>Spermatophyta</taxon>
        <taxon>Magnoliopsida</taxon>
        <taxon>eudicotyledons</taxon>
        <taxon>Gunneridae</taxon>
        <taxon>Pentapetalae</taxon>
        <taxon>rosids</taxon>
        <taxon>malvids</taxon>
        <taxon>Malvales</taxon>
        <taxon>Malvaceae</taxon>
        <taxon>Malvoideae</taxon>
        <taxon>Hibiscus</taxon>
    </lineage>
</organism>
<dbReference type="EMBL" id="JBBPBN010000026">
    <property type="protein sequence ID" value="KAK9008642.1"/>
    <property type="molecule type" value="Genomic_DNA"/>
</dbReference>
<feature type="compositionally biased region" description="Basic and acidic residues" evidence="2">
    <location>
        <begin position="548"/>
        <end position="572"/>
    </location>
</feature>
<feature type="compositionally biased region" description="Low complexity" evidence="2">
    <location>
        <begin position="127"/>
        <end position="177"/>
    </location>
</feature>
<accession>A0ABR2R6T8</accession>
<feature type="compositionally biased region" description="Basic and acidic residues" evidence="2">
    <location>
        <begin position="1621"/>
        <end position="1638"/>
    </location>
</feature>
<dbReference type="Pfam" id="PF07001">
    <property type="entry name" value="BAT2_N"/>
    <property type="match status" value="1"/>
</dbReference>
<feature type="compositionally biased region" description="Basic and acidic residues" evidence="2">
    <location>
        <begin position="601"/>
        <end position="620"/>
    </location>
</feature>
<evidence type="ECO:0000256" key="1">
    <source>
        <dbReference type="ARBA" id="ARBA00022553"/>
    </source>
</evidence>
<feature type="compositionally biased region" description="Polar residues" evidence="2">
    <location>
        <begin position="929"/>
        <end position="941"/>
    </location>
</feature>
<dbReference type="InterPro" id="IPR009738">
    <property type="entry name" value="BAT2_N"/>
</dbReference>
<feature type="compositionally biased region" description="Low complexity" evidence="2">
    <location>
        <begin position="589"/>
        <end position="598"/>
    </location>
</feature>
<comment type="caution">
    <text evidence="4">The sequence shown here is derived from an EMBL/GenBank/DDBJ whole genome shotgun (WGS) entry which is preliminary data.</text>
</comment>
<protein>
    <recommendedName>
        <fullName evidence="3">BAT2 N-terminal domain-containing protein</fullName>
    </recommendedName>
</protein>
<keyword evidence="1" id="KW-0597">Phosphoprotein</keyword>
<feature type="compositionally biased region" description="Basic and acidic residues" evidence="2">
    <location>
        <begin position="1388"/>
        <end position="1400"/>
    </location>
</feature>
<feature type="compositionally biased region" description="Basic and acidic residues" evidence="2">
    <location>
        <begin position="323"/>
        <end position="344"/>
    </location>
</feature>
<feature type="compositionally biased region" description="Basic residues" evidence="2">
    <location>
        <begin position="981"/>
        <end position="990"/>
    </location>
</feature>
<dbReference type="PANTHER" id="PTHR34805">
    <property type="entry name" value="PROTEIN MODIFIER OF SNC1 1"/>
    <property type="match status" value="1"/>
</dbReference>
<feature type="compositionally biased region" description="Basic and acidic residues" evidence="2">
    <location>
        <begin position="748"/>
        <end position="764"/>
    </location>
</feature>
<gene>
    <name evidence="4" type="ORF">V6N11_075529</name>
</gene>
<feature type="compositionally biased region" description="Basic and acidic residues" evidence="2">
    <location>
        <begin position="991"/>
        <end position="1000"/>
    </location>
</feature>
<feature type="region of interest" description="Disordered" evidence="2">
    <location>
        <begin position="927"/>
        <end position="1001"/>
    </location>
</feature>
<sequence length="1659" mass="181019">MFPMSHSSNHHPQLPSLFSLAFPSYSFFFRSAAFTASSISSAPYFPISRSNQTPRSRVSLKDGSPVPSYLRCFNLTLSGERRWASARRSGMTVLGKVAVPKPINLPSQRLENHGLDPNVEIVPKGTLSWGSKSSSSSNAWGSSTLSPNTDGGSSSPSHLSARPSSGGSGTRPSTAGSDRAPESTNARGSDSRPLSSSGPLASNQTSLASLRPRSAETRPSSSQLSRFAEPVHEYSGAWGGTGTAEKLGMSSSKDDGFSLTSGDFPTLGSEKDTSGKNTELQEHGSQGRPGSSSGVAPMKERTGSSVVDISGNENQKSGAANFWRRENPPYSEDGVRPSMEKWHADPQGPHPYPNTAIPPQHYDAWHGPPINNHPGGVWYRGPPAGPPYGPPVPPGGFPLEPFPYYRPQIPGTALANPRPVPPPRAGPRGPHSKNGDMYRGPMPDAFVRPGMPIRPAFFPGPVPYEGYYGPPMGYCNLNEREMPFMGMPAGPAYNRHPSQNAPDPGVSHARPSGGYGPGKAMASEHFESGHPHDTRGPYKVLLKQHDSWEGNDEHRSEDTVTSVEKGDLKRTSSWENDWESDQRKEEVNTRTVVEETSTQITDHHGRDSISSKVKSSEGVKKSRAFGDISAKKVEHTEDPGATKDSSLIQKIESLNAKSRASDGHYESVCRMEEQKNKSQVVNARAKHFANEIATGSRAAFHDRRPASGISGPTYNEVGVSSGDKRMDMPAVGADIGRRSAHSKHGRTDHRGRERFNSEEVDGWRKKPPVIDSNVKSTAHFENPSDANVEDRVSLESLEKSASYSQTRNEGELMPAVYDPSDSEAQRAMMRELAKQRAKQLQKEEEERARDQKAKALAKLEELNRRTQTAEGLTQKLESIPDMAVQSRQEESRMLAADEVVPCRSEITCLVSGPTEVADVGQSRELEKTTVLSNQQPLVSTRNAHKATAEMHNHSLPLQHRVTNADSVLHSHPQGSDGSSSKQKHVGHRKKDPNLLDKSSSEKYITASTTELSNIHTDAIVDGAPSAEAVTNEIDSFSVSSSTQNVVNDSTMHQKRKNNRSVKIKHKVEEASSVAPLSSGISKEMNHTRSSVEGLKPKSSECKLDPNSFQSPTESKDGNRSSAQDLAFPHEEASGQVNNQWKSQHSRRMPRNPQAYKSAVHSGDAVVWAPVRSQNKAEVTEEVSHKSSAEIVAPQVKNDDQVQNNPRNKRAEIERYIPKPVAKEMAQQVSSQQTIAHSDNQTAADEITGRADPGFLGIECCQQSGTSTGAVGNTTESRNDGRLGRGHGSWRQRASAEPALQGLQDGLYSNPSKNAEKSTEQKQQQKAASTLVKEQPKYDEWNTSDGWNMPENPDSTVPPVPVSRHQGMAGRGKRHPFKGQKGGGNNYNSDRKKINNGEADKLNPQTSAPEMVQLESLAESKENRGVGDRSTSHWQPKSSPINQRGSRPDSDQNVGADISRTNRKDSAPQAKVSHPSQPDKETRKCSTVSLKDHVSEKGSVEEAHDVGYHESRRERNVASFKGRPHSPNQVPGLPVEAPPSNMDARNEQRSTTGFRKNGNQNNRYGRGHDSRGDWGSSGQEMKQQNPPANRERQRHNSHFEYQPVGPQNNNNNNNNRATNPEGPRDGSHSTGGRYRERGQSHPRRGGGNFHGRPSGTGGYE</sequence>
<feature type="domain" description="BAT2 N-terminal" evidence="3">
    <location>
        <begin position="86"/>
        <end position="193"/>
    </location>
</feature>
<feature type="compositionally biased region" description="Polar residues" evidence="2">
    <location>
        <begin position="1575"/>
        <end position="1586"/>
    </location>
</feature>
<feature type="region of interest" description="Disordered" evidence="2">
    <location>
        <begin position="127"/>
        <end position="354"/>
    </location>
</feature>
<proteinExistence type="predicted"/>
<feature type="region of interest" description="Disordered" evidence="2">
    <location>
        <begin position="1040"/>
        <end position="1149"/>
    </location>
</feature>
<feature type="region of interest" description="Disordered" evidence="2">
    <location>
        <begin position="1257"/>
        <end position="1659"/>
    </location>
</feature>
<feature type="region of interest" description="Disordered" evidence="2">
    <location>
        <begin position="858"/>
        <end position="890"/>
    </location>
</feature>
<name>A0ABR2R6T8_9ROSI</name>
<dbReference type="PANTHER" id="PTHR34805:SF1">
    <property type="entry name" value="PROTEIN MODIFIER OF SNC1 1"/>
    <property type="match status" value="1"/>
</dbReference>
<feature type="compositionally biased region" description="Basic and acidic residues" evidence="2">
    <location>
        <begin position="1417"/>
        <end position="1430"/>
    </location>
</feature>
<evidence type="ECO:0000259" key="3">
    <source>
        <dbReference type="Pfam" id="PF07001"/>
    </source>
</evidence>
<feature type="compositionally biased region" description="Polar residues" evidence="2">
    <location>
        <begin position="182"/>
        <end position="208"/>
    </location>
</feature>
<feature type="compositionally biased region" description="Polar residues" evidence="2">
    <location>
        <begin position="1260"/>
        <end position="1275"/>
    </location>
</feature>
<feature type="region of interest" description="Disordered" evidence="2">
    <location>
        <begin position="412"/>
        <end position="435"/>
    </location>
</feature>
<feature type="compositionally biased region" description="Gly residues" evidence="2">
    <location>
        <begin position="1644"/>
        <end position="1659"/>
    </location>
</feature>
<feature type="compositionally biased region" description="Polar residues" evidence="2">
    <location>
        <begin position="1040"/>
        <end position="1050"/>
    </location>
</feature>
<keyword evidence="5" id="KW-1185">Reference proteome</keyword>
<reference evidence="4 5" key="1">
    <citation type="journal article" date="2024" name="G3 (Bethesda)">
        <title>Genome assembly of Hibiscus sabdariffa L. provides insights into metabolisms of medicinal natural products.</title>
        <authorList>
            <person name="Kim T."/>
        </authorList>
    </citation>
    <scope>NUCLEOTIDE SEQUENCE [LARGE SCALE GENOMIC DNA]</scope>
    <source>
        <strain evidence="4">TK-2024</strain>
        <tissue evidence="4">Old leaves</tissue>
    </source>
</reference>
<evidence type="ECO:0000313" key="5">
    <source>
        <dbReference type="Proteomes" id="UP001396334"/>
    </source>
</evidence>
<feature type="compositionally biased region" description="Basic and acidic residues" evidence="2">
    <location>
        <begin position="1476"/>
        <end position="1515"/>
    </location>
</feature>
<evidence type="ECO:0000256" key="2">
    <source>
        <dbReference type="SAM" id="MobiDB-lite"/>
    </source>
</evidence>
<feature type="compositionally biased region" description="Polar residues" evidence="2">
    <location>
        <begin position="1548"/>
        <end position="1562"/>
    </location>
</feature>